<dbReference type="EC" id="3.1.3.12" evidence="6"/>
<dbReference type="PANTHER" id="PTHR43768:SF3">
    <property type="entry name" value="TREHALOSE 6-PHOSPHATE PHOSPHATASE"/>
    <property type="match status" value="1"/>
</dbReference>
<gene>
    <name evidence="7" type="ORF">C4D60_Mb06t31060</name>
</gene>
<dbReference type="InterPro" id="IPR044651">
    <property type="entry name" value="OTSB-like"/>
</dbReference>
<dbReference type="FunFam" id="3.40.50.1000:FF:000520">
    <property type="match status" value="1"/>
</dbReference>
<dbReference type="UniPathway" id="UPA00299"/>
<evidence type="ECO:0000256" key="4">
    <source>
        <dbReference type="ARBA" id="ARBA00008770"/>
    </source>
</evidence>
<dbReference type="Proteomes" id="UP000317650">
    <property type="component" value="Chromosome 6"/>
</dbReference>
<proteinExistence type="inferred from homology"/>
<dbReference type="EMBL" id="PYDT01000009">
    <property type="protein sequence ID" value="THU51439.1"/>
    <property type="molecule type" value="Genomic_DNA"/>
</dbReference>
<evidence type="ECO:0000256" key="1">
    <source>
        <dbReference type="ARBA" id="ARBA00000500"/>
    </source>
</evidence>
<dbReference type="STRING" id="52838.A0A4S8ISR2"/>
<comment type="similarity">
    <text evidence="4 6">Belongs to the trehalose phosphatase family.</text>
</comment>
<comment type="pathway">
    <text evidence="3 6">Glycan biosynthesis; trehalose biosynthesis.</text>
</comment>
<comment type="cofactor">
    <cofactor evidence="2 6">
        <name>a divalent metal cation</name>
        <dbReference type="ChEBI" id="CHEBI:60240"/>
    </cofactor>
</comment>
<dbReference type="PANTHER" id="PTHR43768">
    <property type="entry name" value="TREHALOSE 6-PHOSPHATE PHOSPHATASE"/>
    <property type="match status" value="1"/>
</dbReference>
<comment type="catalytic activity">
    <reaction evidence="1 6">
        <text>alpha,alpha-trehalose 6-phosphate + H2O = alpha,alpha-trehalose + phosphate</text>
        <dbReference type="Rhea" id="RHEA:23420"/>
        <dbReference type="ChEBI" id="CHEBI:15377"/>
        <dbReference type="ChEBI" id="CHEBI:16551"/>
        <dbReference type="ChEBI" id="CHEBI:43474"/>
        <dbReference type="ChEBI" id="CHEBI:58429"/>
        <dbReference type="EC" id="3.1.3.12"/>
    </reaction>
</comment>
<dbReference type="GO" id="GO:0004805">
    <property type="term" value="F:trehalose-phosphatase activity"/>
    <property type="evidence" value="ECO:0007669"/>
    <property type="project" value="UniProtKB-EC"/>
</dbReference>
<dbReference type="SUPFAM" id="SSF56784">
    <property type="entry name" value="HAD-like"/>
    <property type="match status" value="1"/>
</dbReference>
<dbReference type="FunFam" id="3.30.70.1020:FF:000004">
    <property type="entry name" value="Trehalose 6-phosphate phosphatase"/>
    <property type="match status" value="1"/>
</dbReference>
<organism evidence="7 8">
    <name type="scientific">Musa balbisiana</name>
    <name type="common">Banana</name>
    <dbReference type="NCBI Taxonomy" id="52838"/>
    <lineage>
        <taxon>Eukaryota</taxon>
        <taxon>Viridiplantae</taxon>
        <taxon>Streptophyta</taxon>
        <taxon>Embryophyta</taxon>
        <taxon>Tracheophyta</taxon>
        <taxon>Spermatophyta</taxon>
        <taxon>Magnoliopsida</taxon>
        <taxon>Liliopsida</taxon>
        <taxon>Zingiberales</taxon>
        <taxon>Musaceae</taxon>
        <taxon>Musa</taxon>
    </lineage>
</organism>
<evidence type="ECO:0000256" key="6">
    <source>
        <dbReference type="RuleBase" id="RU361117"/>
    </source>
</evidence>
<name>A0A4S8ISR2_MUSBA</name>
<dbReference type="Gene3D" id="3.40.50.1000">
    <property type="entry name" value="HAD superfamily/HAD-like"/>
    <property type="match status" value="2"/>
</dbReference>
<dbReference type="Pfam" id="PF02358">
    <property type="entry name" value="Trehalose_PPase"/>
    <property type="match status" value="1"/>
</dbReference>
<accession>A0A4S8ISR2</accession>
<dbReference type="GO" id="GO:0005992">
    <property type="term" value="P:trehalose biosynthetic process"/>
    <property type="evidence" value="ECO:0007669"/>
    <property type="project" value="UniProtKB-UniPathway"/>
</dbReference>
<dbReference type="InterPro" id="IPR023214">
    <property type="entry name" value="HAD_sf"/>
</dbReference>
<dbReference type="AlphaFoldDB" id="A0A4S8ISR2"/>
<reference evidence="7 8" key="1">
    <citation type="journal article" date="2019" name="Nat. Plants">
        <title>Genome sequencing of Musa balbisiana reveals subgenome evolution and function divergence in polyploid bananas.</title>
        <authorList>
            <person name="Yao X."/>
        </authorList>
    </citation>
    <scope>NUCLEOTIDE SEQUENCE [LARGE SCALE GENOMIC DNA]</scope>
    <source>
        <strain evidence="8">cv. DH-PKW</strain>
        <tissue evidence="7">Leaves</tissue>
    </source>
</reference>
<evidence type="ECO:0000256" key="3">
    <source>
        <dbReference type="ARBA" id="ARBA00005199"/>
    </source>
</evidence>
<protein>
    <recommendedName>
        <fullName evidence="6">Trehalose 6-phosphate phosphatase</fullName>
        <ecNumber evidence="6">3.1.3.12</ecNumber>
    </recommendedName>
</protein>
<evidence type="ECO:0000313" key="7">
    <source>
        <dbReference type="EMBL" id="THU51439.1"/>
    </source>
</evidence>
<evidence type="ECO:0000256" key="2">
    <source>
        <dbReference type="ARBA" id="ARBA00001968"/>
    </source>
</evidence>
<comment type="function">
    <text evidence="6">Removes the phosphate from trehalose 6-phosphate to produce free trehalose.</text>
</comment>
<evidence type="ECO:0000313" key="8">
    <source>
        <dbReference type="Proteomes" id="UP000317650"/>
    </source>
</evidence>
<dbReference type="NCBIfam" id="TIGR00685">
    <property type="entry name" value="T6PP"/>
    <property type="match status" value="1"/>
</dbReference>
<keyword evidence="5 6" id="KW-0378">Hydrolase</keyword>
<keyword evidence="8" id="KW-1185">Reference proteome</keyword>
<dbReference type="InterPro" id="IPR003337">
    <property type="entry name" value="Trehalose_PPase"/>
</dbReference>
<sequence length="360" mass="40045">MTKQNVVPADVVAAIAVASSYPLFPYPPPRAGGRKKYLSQLELRGGRISAWVDSMKASSPTHDKGVVALSGAPPSVDACLDEQSAWVMRHPSALTKFEHIMSASKGKQIVMFLDYDGTLSPIVDDPDSAFMSDAMRAAVRDVARYFPTAIVTGRCLDKVINFVRLANLYYAGSHGMDIKGPKKPRHTKARAKPVVFQAASEFLPMIQAVGFSSCLLAPNLCCYLLAKTLLQAYKALSERTKSTAGVKVEDNKFCVSVHFRCVDEKSWSLLFEQVRSVLKEYPKLWLTQGRKVLEIRPTINWDKGKALEFLLESLGFADCKNVMPVYIGDDRTDEDAFKVEDFLVRLVEWNRLSMKAHSKV</sequence>
<evidence type="ECO:0000256" key="5">
    <source>
        <dbReference type="ARBA" id="ARBA00022801"/>
    </source>
</evidence>
<comment type="caution">
    <text evidence="7">The sequence shown here is derived from an EMBL/GenBank/DDBJ whole genome shotgun (WGS) entry which is preliminary data.</text>
</comment>
<dbReference type="InterPro" id="IPR036412">
    <property type="entry name" value="HAD-like_sf"/>
</dbReference>